<sequence length="119" mass="13719">MKDSLFVYGTLMPNCPNGYVLENIVGKFVPATVKGKLIDAGWSASMGYPGIRLEMGDDTIHGFLFYSDNLINHWENLDIFEGEEFSRTSIIAERYDELEVQTYIYTLKDEIIEMYEEKI</sequence>
<gene>
    <name evidence="2" type="ORF">CJ671_05635</name>
</gene>
<dbReference type="AlphaFoldDB" id="A0A2S9STC4"/>
<dbReference type="InterPro" id="IPR036568">
    <property type="entry name" value="GGCT-like_sf"/>
</dbReference>
<evidence type="ECO:0000313" key="3">
    <source>
        <dbReference type="Proteomes" id="UP000238649"/>
    </source>
</evidence>
<dbReference type="OrthoDB" id="5070127at2"/>
<evidence type="ECO:0000313" key="2">
    <source>
        <dbReference type="EMBL" id="PRM89837.1"/>
    </source>
</evidence>
<feature type="domain" description="Gamma-glutamylcyclotransferase AIG2-like" evidence="1">
    <location>
        <begin position="5"/>
        <end position="107"/>
    </location>
</feature>
<dbReference type="Proteomes" id="UP000238649">
    <property type="component" value="Unassembled WGS sequence"/>
</dbReference>
<protein>
    <recommendedName>
        <fullName evidence="1">Gamma-glutamylcyclotransferase AIG2-like domain-containing protein</fullName>
    </recommendedName>
</protein>
<dbReference type="RefSeq" id="WP_105911739.1">
    <property type="nucleotide sequence ID" value="NZ_NXGH01000013.1"/>
</dbReference>
<dbReference type="InterPro" id="IPR009288">
    <property type="entry name" value="AIG2-like_dom"/>
</dbReference>
<reference evidence="2 3" key="1">
    <citation type="submission" date="2017-09" db="EMBL/GenBank/DDBJ databases">
        <title>Reassesment of A. cryaerophilus.</title>
        <authorList>
            <person name="Perez-Cataluna A."/>
            <person name="Collado L."/>
            <person name="Salgado O."/>
            <person name="Lefinanco V."/>
            <person name="Figueras M.J."/>
        </authorList>
    </citation>
    <scope>NUCLEOTIDE SEQUENCE [LARGE SCALE GENOMIC DNA]</scope>
    <source>
        <strain evidence="2 3">LMG 9871</strain>
    </source>
</reference>
<comment type="caution">
    <text evidence="2">The sequence shown here is derived from an EMBL/GenBank/DDBJ whole genome shotgun (WGS) entry which is preliminary data.</text>
</comment>
<proteinExistence type="predicted"/>
<dbReference type="Pfam" id="PF06094">
    <property type="entry name" value="GGACT"/>
    <property type="match status" value="1"/>
</dbReference>
<dbReference type="CDD" id="cd06661">
    <property type="entry name" value="GGCT_like"/>
    <property type="match status" value="1"/>
</dbReference>
<evidence type="ECO:0000259" key="1">
    <source>
        <dbReference type="Pfam" id="PF06094"/>
    </source>
</evidence>
<dbReference type="SUPFAM" id="SSF110857">
    <property type="entry name" value="Gamma-glutamyl cyclotransferase-like"/>
    <property type="match status" value="1"/>
</dbReference>
<organism evidence="2 3">
    <name type="scientific">Aliarcobacter cryaerophilus</name>
    <dbReference type="NCBI Taxonomy" id="28198"/>
    <lineage>
        <taxon>Bacteria</taxon>
        <taxon>Pseudomonadati</taxon>
        <taxon>Campylobacterota</taxon>
        <taxon>Epsilonproteobacteria</taxon>
        <taxon>Campylobacterales</taxon>
        <taxon>Arcobacteraceae</taxon>
        <taxon>Aliarcobacter</taxon>
    </lineage>
</organism>
<dbReference type="EMBL" id="NXGH01000013">
    <property type="protein sequence ID" value="PRM89837.1"/>
    <property type="molecule type" value="Genomic_DNA"/>
</dbReference>
<name>A0A2S9STC4_9BACT</name>
<dbReference type="InterPro" id="IPR013024">
    <property type="entry name" value="GGCT-like"/>
</dbReference>
<accession>A0A2S9STC4</accession>
<dbReference type="Gene3D" id="3.10.490.10">
    <property type="entry name" value="Gamma-glutamyl cyclotransferase-like"/>
    <property type="match status" value="1"/>
</dbReference>